<comment type="subunit">
    <text evidence="3">Homodimer.</text>
</comment>
<dbReference type="GO" id="GO:0005737">
    <property type="term" value="C:cytoplasm"/>
    <property type="evidence" value="ECO:0007669"/>
    <property type="project" value="TreeGrafter"/>
</dbReference>
<evidence type="ECO:0000256" key="2">
    <source>
        <dbReference type="ARBA" id="ARBA00010644"/>
    </source>
</evidence>
<dbReference type="Proteomes" id="UP000198901">
    <property type="component" value="Unassembled WGS sequence"/>
</dbReference>
<keyword evidence="7" id="KW-0627">Porphyrin biosynthesis</keyword>
<comment type="similarity">
    <text evidence="2">Belongs to the aerobic coproporphyrinogen-III oxidase family.</text>
</comment>
<evidence type="ECO:0000256" key="4">
    <source>
        <dbReference type="ARBA" id="ARBA00012869"/>
    </source>
</evidence>
<keyword evidence="9" id="KW-1185">Reference proteome</keyword>
<dbReference type="NCBIfam" id="NF003727">
    <property type="entry name" value="PRK05330.1"/>
    <property type="match status" value="1"/>
</dbReference>
<dbReference type="Gene3D" id="3.40.1500.10">
    <property type="entry name" value="Coproporphyrinogen III oxidase, aerobic"/>
    <property type="match status" value="1"/>
</dbReference>
<evidence type="ECO:0000256" key="5">
    <source>
        <dbReference type="ARBA" id="ARBA00023002"/>
    </source>
</evidence>
<evidence type="ECO:0000313" key="8">
    <source>
        <dbReference type="EMBL" id="SDL50378.1"/>
    </source>
</evidence>
<dbReference type="InterPro" id="IPR001260">
    <property type="entry name" value="Coprogen_oxidase_aer"/>
</dbReference>
<dbReference type="Pfam" id="PF01218">
    <property type="entry name" value="Coprogen_oxidas"/>
    <property type="match status" value="1"/>
</dbReference>
<evidence type="ECO:0000256" key="7">
    <source>
        <dbReference type="ARBA" id="ARBA00023244"/>
    </source>
</evidence>
<proteinExistence type="inferred from homology"/>
<evidence type="ECO:0000313" key="9">
    <source>
        <dbReference type="Proteomes" id="UP000198901"/>
    </source>
</evidence>
<accession>A0A1G9KKQ7</accession>
<dbReference type="PIRSF" id="PIRSF000166">
    <property type="entry name" value="Coproporphyri_ox"/>
    <property type="match status" value="1"/>
</dbReference>
<dbReference type="EC" id="1.3.3.3" evidence="4"/>
<sequence>MPDQHSIAAWFQGLQDSICQALEQADGSATFREDTWERPGGGGGRSRVIANGAVLEKGGVGFSAVHGEIHPQMRASLGVEEGTSFFATGVSIVQHPVSPKVPIIHMNVRYFELSNGTCWFGGGIDLTPHYVVDEDARWFHQQLKEVCDRFSPDYYPRFKNWADDYFFSPHRNETRGVGGIFYDHQKPSDEAAAEHLWAFTQAVGSSFAPIYTELIARHKDEPYTEQERDWQLLRRGRYVEFNLVHDRGTKFGLETNGRTESILMSLPPLARWEYDHHPAEGSPEELTLSKLHKGIAWI</sequence>
<keyword evidence="5" id="KW-0560">Oxidoreductase</keyword>
<dbReference type="AlphaFoldDB" id="A0A1G9KKQ7"/>
<protein>
    <recommendedName>
        <fullName evidence="4">coproporphyrinogen oxidase</fullName>
        <ecNumber evidence="4">1.3.3.3</ecNumber>
    </recommendedName>
</protein>
<reference evidence="8 9" key="1">
    <citation type="submission" date="2016-10" db="EMBL/GenBank/DDBJ databases">
        <authorList>
            <person name="de Groot N.N."/>
        </authorList>
    </citation>
    <scope>NUCLEOTIDE SEQUENCE [LARGE SCALE GENOMIC DNA]</scope>
    <source>
        <strain evidence="8 9">DSM 21668</strain>
    </source>
</reference>
<dbReference type="PANTHER" id="PTHR10755">
    <property type="entry name" value="COPROPORPHYRINOGEN III OXIDASE, MITOCHONDRIAL"/>
    <property type="match status" value="1"/>
</dbReference>
<name>A0A1G9KKQ7_9BACT</name>
<dbReference type="EMBL" id="FNGS01000002">
    <property type="protein sequence ID" value="SDL50378.1"/>
    <property type="molecule type" value="Genomic_DNA"/>
</dbReference>
<dbReference type="OrthoDB" id="9777553at2"/>
<dbReference type="GO" id="GO:0004109">
    <property type="term" value="F:coproporphyrinogen oxidase activity"/>
    <property type="evidence" value="ECO:0007669"/>
    <property type="project" value="UniProtKB-EC"/>
</dbReference>
<dbReference type="InterPro" id="IPR036406">
    <property type="entry name" value="Coprogen_oxidase_aer_sf"/>
</dbReference>
<evidence type="ECO:0000256" key="6">
    <source>
        <dbReference type="ARBA" id="ARBA00023133"/>
    </source>
</evidence>
<keyword evidence="6" id="KW-0350">Heme biosynthesis</keyword>
<dbReference type="SUPFAM" id="SSF102886">
    <property type="entry name" value="Coproporphyrinogen III oxidase"/>
    <property type="match status" value="1"/>
</dbReference>
<organism evidence="8 9">
    <name type="scientific">Siphonobacter aquaeclarae</name>
    <dbReference type="NCBI Taxonomy" id="563176"/>
    <lineage>
        <taxon>Bacteria</taxon>
        <taxon>Pseudomonadati</taxon>
        <taxon>Bacteroidota</taxon>
        <taxon>Cytophagia</taxon>
        <taxon>Cytophagales</taxon>
        <taxon>Cytophagaceae</taxon>
        <taxon>Siphonobacter</taxon>
    </lineage>
</organism>
<gene>
    <name evidence="8" type="ORF">SAMN04488090_1060</name>
</gene>
<dbReference type="RefSeq" id="WP_093198721.1">
    <property type="nucleotide sequence ID" value="NZ_FNGS01000002.1"/>
</dbReference>
<dbReference type="GO" id="GO:0006782">
    <property type="term" value="P:protoporphyrinogen IX biosynthetic process"/>
    <property type="evidence" value="ECO:0007669"/>
    <property type="project" value="TreeGrafter"/>
</dbReference>
<dbReference type="PANTHER" id="PTHR10755:SF0">
    <property type="entry name" value="OXYGEN-DEPENDENT COPROPORPHYRINOGEN-III OXIDASE, MITOCHONDRIAL"/>
    <property type="match status" value="1"/>
</dbReference>
<evidence type="ECO:0000256" key="1">
    <source>
        <dbReference type="ARBA" id="ARBA00005168"/>
    </source>
</evidence>
<dbReference type="PRINTS" id="PR00073">
    <property type="entry name" value="COPRGNOXDASE"/>
</dbReference>
<evidence type="ECO:0000256" key="3">
    <source>
        <dbReference type="ARBA" id="ARBA00011738"/>
    </source>
</evidence>
<dbReference type="STRING" id="563176.SAMN04488090_1060"/>
<comment type="pathway">
    <text evidence="1">Porphyrin-containing compound metabolism; protoporphyrin-IX biosynthesis; protoporphyrinogen-IX from coproporphyrinogen-III (O2 route): step 1/1.</text>
</comment>